<organism evidence="3 4">
    <name type="scientific">Prorocentrum cordatum</name>
    <dbReference type="NCBI Taxonomy" id="2364126"/>
    <lineage>
        <taxon>Eukaryota</taxon>
        <taxon>Sar</taxon>
        <taxon>Alveolata</taxon>
        <taxon>Dinophyceae</taxon>
        <taxon>Prorocentrales</taxon>
        <taxon>Prorocentraceae</taxon>
        <taxon>Prorocentrum</taxon>
    </lineage>
</organism>
<dbReference type="EMBL" id="CAUYUJ010015371">
    <property type="protein sequence ID" value="CAK0853071.1"/>
    <property type="molecule type" value="Genomic_DNA"/>
</dbReference>
<comment type="caution">
    <text evidence="3">The sequence shown here is derived from an EMBL/GenBank/DDBJ whole genome shotgun (WGS) entry which is preliminary data.</text>
</comment>
<evidence type="ECO:0000256" key="1">
    <source>
        <dbReference type="SAM" id="Coils"/>
    </source>
</evidence>
<dbReference type="Proteomes" id="UP001189429">
    <property type="component" value="Unassembled WGS sequence"/>
</dbReference>
<sequence length="148" mass="16388">AGEPLGMQEALADLAAGTRAALAEVRAEVGAEVREAAQRLQCAEARLDGQERRWRELRAVEESGSRSSRGARGSRCRRCAGRSAGARLRHVGMARSSAPRSGPESPMARTRPWRTVPTRLTSGMFLYRRNIPDLFIIIRCRFVVFCFS</sequence>
<name>A0ABN9U2Q4_9DINO</name>
<protein>
    <recommendedName>
        <fullName evidence="5">KASH5 protein</fullName>
    </recommendedName>
</protein>
<reference evidence="3" key="1">
    <citation type="submission" date="2023-10" db="EMBL/GenBank/DDBJ databases">
        <authorList>
            <person name="Chen Y."/>
            <person name="Shah S."/>
            <person name="Dougan E. K."/>
            <person name="Thang M."/>
            <person name="Chan C."/>
        </authorList>
    </citation>
    <scope>NUCLEOTIDE SEQUENCE [LARGE SCALE GENOMIC DNA]</scope>
</reference>
<keyword evidence="1" id="KW-0175">Coiled coil</keyword>
<evidence type="ECO:0000256" key="2">
    <source>
        <dbReference type="SAM" id="MobiDB-lite"/>
    </source>
</evidence>
<evidence type="ECO:0000313" key="3">
    <source>
        <dbReference type="EMBL" id="CAK0853071.1"/>
    </source>
</evidence>
<keyword evidence="4" id="KW-1185">Reference proteome</keyword>
<gene>
    <name evidence="3" type="ORF">PCOR1329_LOCUS44668</name>
</gene>
<accession>A0ABN9U2Q4</accession>
<feature type="non-terminal residue" evidence="3">
    <location>
        <position position="1"/>
    </location>
</feature>
<proteinExistence type="predicted"/>
<evidence type="ECO:0000313" key="4">
    <source>
        <dbReference type="Proteomes" id="UP001189429"/>
    </source>
</evidence>
<feature type="coiled-coil region" evidence="1">
    <location>
        <begin position="26"/>
        <end position="53"/>
    </location>
</feature>
<feature type="region of interest" description="Disordered" evidence="2">
    <location>
        <begin position="58"/>
        <end position="110"/>
    </location>
</feature>
<evidence type="ECO:0008006" key="5">
    <source>
        <dbReference type="Google" id="ProtNLM"/>
    </source>
</evidence>